<keyword evidence="1" id="KW-0472">Membrane</keyword>
<dbReference type="KEGG" id="jeo:JMA_10140"/>
<evidence type="ECO:0000313" key="3">
    <source>
        <dbReference type="Proteomes" id="UP000031449"/>
    </source>
</evidence>
<protein>
    <submittedName>
        <fullName evidence="2">Uncharacterized protein</fullName>
    </submittedName>
</protein>
<keyword evidence="3" id="KW-1185">Reference proteome</keyword>
<name>A0A0B5AJY8_9BACL</name>
<accession>A0A0B5AJY8</accession>
<keyword evidence="1" id="KW-1133">Transmembrane helix</keyword>
<dbReference type="HOGENOM" id="CLU_2973384_0_0_9"/>
<reference evidence="2 3" key="1">
    <citation type="submission" date="2014-08" db="EMBL/GenBank/DDBJ databases">
        <title>Complete genome of a marine bacteria Jeotgalibacillus malaysiensis.</title>
        <authorList>
            <person name="Yaakop A.S."/>
            <person name="Chan K.-G."/>
            <person name="Goh K.M."/>
        </authorList>
    </citation>
    <scope>NUCLEOTIDE SEQUENCE [LARGE SCALE GENOMIC DNA]</scope>
    <source>
        <strain evidence="2 3">D5</strain>
    </source>
</reference>
<gene>
    <name evidence="2" type="ORF">JMA_10140</name>
</gene>
<dbReference type="Proteomes" id="UP000031449">
    <property type="component" value="Chromosome"/>
</dbReference>
<keyword evidence="1" id="KW-0812">Transmembrane</keyword>
<dbReference type="STRING" id="1508404.JMA_10140"/>
<proteinExistence type="predicted"/>
<evidence type="ECO:0000313" key="2">
    <source>
        <dbReference type="EMBL" id="AJD90331.1"/>
    </source>
</evidence>
<dbReference type="BioCyc" id="JESP1508404:G14D9-10246-MONOMER"/>
<feature type="transmembrane region" description="Helical" evidence="1">
    <location>
        <begin position="30"/>
        <end position="52"/>
    </location>
</feature>
<organism evidence="2 3">
    <name type="scientific">Jeotgalibacillus malaysiensis</name>
    <dbReference type="NCBI Taxonomy" id="1508404"/>
    <lineage>
        <taxon>Bacteria</taxon>
        <taxon>Bacillati</taxon>
        <taxon>Bacillota</taxon>
        <taxon>Bacilli</taxon>
        <taxon>Bacillales</taxon>
        <taxon>Caryophanaceae</taxon>
        <taxon>Jeotgalibacillus</taxon>
    </lineage>
</organism>
<evidence type="ECO:0000256" key="1">
    <source>
        <dbReference type="SAM" id="Phobius"/>
    </source>
</evidence>
<dbReference type="AlphaFoldDB" id="A0A0B5AJY8"/>
<sequence>MSKITLLLIGLLAFNTIRYSSYLMQGSDSLYYMIMLGLNIVGLIIAAGDTYLRSRRVT</sequence>
<dbReference type="EMBL" id="CP009416">
    <property type="protein sequence ID" value="AJD90331.1"/>
    <property type="molecule type" value="Genomic_DNA"/>
</dbReference>